<comment type="caution">
    <text evidence="3">The sequence shown here is derived from an EMBL/GenBank/DDBJ whole genome shotgun (WGS) entry which is preliminary data.</text>
</comment>
<proteinExistence type="predicted"/>
<dbReference type="EMBL" id="JALBUF010000013">
    <property type="protein sequence ID" value="MCI0184402.1"/>
    <property type="molecule type" value="Genomic_DNA"/>
</dbReference>
<keyword evidence="4" id="KW-1185">Reference proteome</keyword>
<evidence type="ECO:0000313" key="3">
    <source>
        <dbReference type="EMBL" id="MCI0184402.1"/>
    </source>
</evidence>
<feature type="region of interest" description="Disordered" evidence="1">
    <location>
        <begin position="28"/>
        <end position="47"/>
    </location>
</feature>
<evidence type="ECO:0000256" key="2">
    <source>
        <dbReference type="SAM" id="SignalP"/>
    </source>
</evidence>
<organism evidence="3 4">
    <name type="scientific">Sulfoacidibacillus ferrooxidans</name>
    <dbReference type="NCBI Taxonomy" id="2005001"/>
    <lineage>
        <taxon>Bacteria</taxon>
        <taxon>Bacillati</taxon>
        <taxon>Bacillota</taxon>
        <taxon>Bacilli</taxon>
        <taxon>Bacillales</taxon>
        <taxon>Alicyclobacillaceae</taxon>
        <taxon>Sulfoacidibacillus</taxon>
    </lineage>
</organism>
<reference evidence="3" key="1">
    <citation type="submission" date="2022-03" db="EMBL/GenBank/DDBJ databases">
        <title>Draft Genome Sequence of Firmicute Strain S0AB, a Heterotrophic Iron/Sulfur-Oxidizing Extreme Acidophile.</title>
        <authorList>
            <person name="Vergara E."/>
            <person name="Pakostova E."/>
            <person name="Johnson D.B."/>
            <person name="Holmes D.S."/>
        </authorList>
    </citation>
    <scope>NUCLEOTIDE SEQUENCE</scope>
    <source>
        <strain evidence="3">S0AB</strain>
    </source>
</reference>
<evidence type="ECO:0000313" key="4">
    <source>
        <dbReference type="Proteomes" id="UP001139263"/>
    </source>
</evidence>
<protein>
    <submittedName>
        <fullName evidence="3">Uncharacterized protein</fullName>
    </submittedName>
</protein>
<dbReference type="RefSeq" id="WP_241716044.1">
    <property type="nucleotide sequence ID" value="NZ_JALBUF010000013.1"/>
</dbReference>
<name>A0A9X1VE65_9BACL</name>
<feature type="chain" id="PRO_5040726693" evidence="2">
    <location>
        <begin position="27"/>
        <end position="85"/>
    </location>
</feature>
<dbReference type="AlphaFoldDB" id="A0A9X1VE65"/>
<gene>
    <name evidence="3" type="ORF">MM817_02699</name>
</gene>
<sequence length="85" mass="9085">MKKITQLASVLVLSFTAASMPNPAFATSQKSMPINNPSPQFNAPPSHFNPLTATDTQRAQYGFPARQNVASAVARWKIAVEGVIG</sequence>
<keyword evidence="2" id="KW-0732">Signal</keyword>
<accession>A0A9X1VE65</accession>
<dbReference type="Proteomes" id="UP001139263">
    <property type="component" value="Unassembled WGS sequence"/>
</dbReference>
<evidence type="ECO:0000256" key="1">
    <source>
        <dbReference type="SAM" id="MobiDB-lite"/>
    </source>
</evidence>
<feature type="signal peptide" evidence="2">
    <location>
        <begin position="1"/>
        <end position="26"/>
    </location>
</feature>